<keyword evidence="4" id="KW-0732">Signal</keyword>
<dbReference type="PANTHER" id="PTHR42693">
    <property type="entry name" value="ARYLSULFATASE FAMILY MEMBER"/>
    <property type="match status" value="1"/>
</dbReference>
<evidence type="ECO:0000313" key="9">
    <source>
        <dbReference type="Proteomes" id="UP000078486"/>
    </source>
</evidence>
<reference evidence="8 9" key="1">
    <citation type="submission" date="2016-01" db="EMBL/GenBank/DDBJ databases">
        <title>High potential of lignocellulose degradation of a new Verrucomicrobia species.</title>
        <authorList>
            <person name="Wang Y."/>
            <person name="Shi Y."/>
            <person name="Qiu Z."/>
            <person name="Liu S."/>
            <person name="Yang H."/>
        </authorList>
    </citation>
    <scope>NUCLEOTIDE SEQUENCE [LARGE SCALE GENOMIC DNA]</scope>
    <source>
        <strain evidence="8 9">TSB47</strain>
    </source>
</reference>
<dbReference type="SUPFAM" id="SSF53649">
    <property type="entry name" value="Alkaline phosphatase-like"/>
    <property type="match status" value="1"/>
</dbReference>
<dbReference type="InterPro" id="IPR000917">
    <property type="entry name" value="Sulfatase_N"/>
</dbReference>
<evidence type="ECO:0000256" key="2">
    <source>
        <dbReference type="ARBA" id="ARBA00008779"/>
    </source>
</evidence>
<dbReference type="CDD" id="cd16144">
    <property type="entry name" value="ARS_like"/>
    <property type="match status" value="1"/>
</dbReference>
<evidence type="ECO:0000256" key="1">
    <source>
        <dbReference type="ARBA" id="ARBA00001913"/>
    </source>
</evidence>
<keyword evidence="9" id="KW-1185">Reference proteome</keyword>
<dbReference type="PROSITE" id="PS00149">
    <property type="entry name" value="SULFATASE_2"/>
    <property type="match status" value="1"/>
</dbReference>
<evidence type="ECO:0000256" key="5">
    <source>
        <dbReference type="ARBA" id="ARBA00022801"/>
    </source>
</evidence>
<keyword evidence="5" id="KW-0378">Hydrolase</keyword>
<comment type="caution">
    <text evidence="8">The sequence shown here is derived from an EMBL/GenBank/DDBJ whole genome shotgun (WGS) entry which is preliminary data.</text>
</comment>
<accession>A0A178IGE6</accession>
<dbReference type="Pfam" id="PF00884">
    <property type="entry name" value="Sulfatase"/>
    <property type="match status" value="1"/>
</dbReference>
<comment type="cofactor">
    <cofactor evidence="1">
        <name>Ca(2+)</name>
        <dbReference type="ChEBI" id="CHEBI:29108"/>
    </cofactor>
</comment>
<evidence type="ECO:0000256" key="3">
    <source>
        <dbReference type="ARBA" id="ARBA00022723"/>
    </source>
</evidence>
<dbReference type="GO" id="GO:0004065">
    <property type="term" value="F:arylsulfatase activity"/>
    <property type="evidence" value="ECO:0007669"/>
    <property type="project" value="TreeGrafter"/>
</dbReference>
<evidence type="ECO:0000313" key="8">
    <source>
        <dbReference type="EMBL" id="OAM88671.1"/>
    </source>
</evidence>
<dbReference type="InterPro" id="IPR024607">
    <property type="entry name" value="Sulfatase_CS"/>
</dbReference>
<organism evidence="8 9">
    <name type="scientific">Termitidicoccus mucosus</name>
    <dbReference type="NCBI Taxonomy" id="1184151"/>
    <lineage>
        <taxon>Bacteria</taxon>
        <taxon>Pseudomonadati</taxon>
        <taxon>Verrucomicrobiota</taxon>
        <taxon>Opitutia</taxon>
        <taxon>Opitutales</taxon>
        <taxon>Opitutaceae</taxon>
        <taxon>Termitidicoccus</taxon>
    </lineage>
</organism>
<sequence length="502" mass="55724">MQNMKKQKHYFDMKSRLRKTASLGLGFATGLAPVSIQAQAQAKNPAGARPNIVFIVADDMGWTDGGCFGSDFIETPNIDRLRGQGLYFTNAYVTAPVCMPSRAGFMTGRYQARFGMTDPTGPKQADRMTPLIEPLKHINLPKSEPTLGKMMKSAGYVTACIGKWHLGDQNKPGYTQKDAGFDFIVKDPNNKSPYGKSDYKCINYFNDNAIKFIEANKGSPFFLYLAHYAPHLPIQTPDELIAKYKEKRKPGRIHSNAPYAAMIEYFDRGIGRLLAKLDELGIADDTLVVFTSDNGGRNSLSDYEIVTYNTPLKWGKHTLAEGGIRIPLIMRWPGHILAGGTCSEPVISVDYMSTFAAVSGAPAGATGETDGVSLTPLFAGKGSLAPRNLFFFYPHYNFGSDFGEKSILSWRPATAVRNGDYKLMDFFEDPKMVELYNLREDVSERTNLANDMPGKVEEMRAAINAWHKHVNADLPISRPKKQYKKAQLGMPLGTFREVESNE</sequence>
<feature type="domain" description="Sulfatase N-terminal" evidence="7">
    <location>
        <begin position="50"/>
        <end position="360"/>
    </location>
</feature>
<protein>
    <recommendedName>
        <fullName evidence="7">Sulfatase N-terminal domain-containing protein</fullName>
    </recommendedName>
</protein>
<proteinExistence type="inferred from homology"/>
<dbReference type="PANTHER" id="PTHR42693:SF42">
    <property type="entry name" value="ARYLSULFATASE G"/>
    <property type="match status" value="1"/>
</dbReference>
<dbReference type="InterPro" id="IPR017850">
    <property type="entry name" value="Alkaline_phosphatase_core_sf"/>
</dbReference>
<dbReference type="OrthoDB" id="246867at2"/>
<keyword evidence="6" id="KW-0106">Calcium</keyword>
<evidence type="ECO:0000256" key="6">
    <source>
        <dbReference type="ARBA" id="ARBA00022837"/>
    </source>
</evidence>
<evidence type="ECO:0000259" key="7">
    <source>
        <dbReference type="Pfam" id="PF00884"/>
    </source>
</evidence>
<dbReference type="EMBL" id="LRRQ01000125">
    <property type="protein sequence ID" value="OAM88671.1"/>
    <property type="molecule type" value="Genomic_DNA"/>
</dbReference>
<dbReference type="InterPro" id="IPR050738">
    <property type="entry name" value="Sulfatase"/>
</dbReference>
<dbReference type="Gene3D" id="3.30.1120.10">
    <property type="match status" value="1"/>
</dbReference>
<comment type="similarity">
    <text evidence="2">Belongs to the sulfatase family.</text>
</comment>
<dbReference type="RefSeq" id="WP_068771247.1">
    <property type="nucleotide sequence ID" value="NZ_CP109796.1"/>
</dbReference>
<dbReference type="AlphaFoldDB" id="A0A178IGE6"/>
<keyword evidence="3" id="KW-0479">Metal-binding</keyword>
<dbReference type="STRING" id="1184151.AW736_15655"/>
<gene>
    <name evidence="8" type="ORF">AW736_15655</name>
</gene>
<dbReference type="GO" id="GO:0046872">
    <property type="term" value="F:metal ion binding"/>
    <property type="evidence" value="ECO:0007669"/>
    <property type="project" value="UniProtKB-KW"/>
</dbReference>
<name>A0A178IGE6_9BACT</name>
<dbReference type="Gene3D" id="3.40.720.10">
    <property type="entry name" value="Alkaline Phosphatase, subunit A"/>
    <property type="match status" value="1"/>
</dbReference>
<evidence type="ECO:0000256" key="4">
    <source>
        <dbReference type="ARBA" id="ARBA00022729"/>
    </source>
</evidence>
<dbReference type="Proteomes" id="UP000078486">
    <property type="component" value="Unassembled WGS sequence"/>
</dbReference>